<keyword evidence="1" id="KW-0812">Transmembrane</keyword>
<reference evidence="2 3" key="1">
    <citation type="submission" date="2023-07" db="EMBL/GenBank/DDBJ databases">
        <title>Comparative genomics of wheat-associated soil bacteria to identify genetic determinants of phenazine resistance.</title>
        <authorList>
            <person name="Mouncey N."/>
        </authorList>
    </citation>
    <scope>NUCLEOTIDE SEQUENCE [LARGE SCALE GENOMIC DNA]</scope>
    <source>
        <strain evidence="2 3">V2I4</strain>
    </source>
</reference>
<keyword evidence="3" id="KW-1185">Reference proteome</keyword>
<dbReference type="Proteomes" id="UP001230328">
    <property type="component" value="Unassembled WGS sequence"/>
</dbReference>
<evidence type="ECO:0000256" key="1">
    <source>
        <dbReference type="SAM" id="Phobius"/>
    </source>
</evidence>
<protein>
    <submittedName>
        <fullName evidence="2">Uncharacterized protein</fullName>
    </submittedName>
</protein>
<gene>
    <name evidence="2" type="ORF">QF035_010721</name>
</gene>
<dbReference type="EMBL" id="JAUSZI010000002">
    <property type="protein sequence ID" value="MDQ1033139.1"/>
    <property type="molecule type" value="Genomic_DNA"/>
</dbReference>
<evidence type="ECO:0000313" key="3">
    <source>
        <dbReference type="Proteomes" id="UP001230328"/>
    </source>
</evidence>
<sequence length="230" mass="25401">MTSAARGAALALWSGVLRLYLVFLGAMFSGIWRAFIGRFAFRYRCSAFPVTDVIPWGADRIWGGSHPLPTGRPGFMAPAVKPERAWREGITMARILVKGDDLVVRLSWWEKAAAGRGNVRVLLVAVCRVTVEPDWWRALRGVAQRGVWIPGAMCIGTRGHHGGKDFVAVRPGRPVVCIELWPRAPFSLLAVSVRDDAEATARWLCRLAPKIDSSTGWRQAIPVPEETDDS</sequence>
<proteinExistence type="predicted"/>
<feature type="transmembrane region" description="Helical" evidence="1">
    <location>
        <begin position="12"/>
        <end position="35"/>
    </location>
</feature>
<keyword evidence="1" id="KW-0472">Membrane</keyword>
<comment type="caution">
    <text evidence="2">The sequence shown here is derived from an EMBL/GenBank/DDBJ whole genome shotgun (WGS) entry which is preliminary data.</text>
</comment>
<name>A0ABU0TBD7_9ACTN</name>
<keyword evidence="1" id="KW-1133">Transmembrane helix</keyword>
<evidence type="ECO:0000313" key="2">
    <source>
        <dbReference type="EMBL" id="MDQ1033139.1"/>
    </source>
</evidence>
<accession>A0ABU0TBD7</accession>
<organism evidence="2 3">
    <name type="scientific">Streptomyces umbrinus</name>
    <dbReference type="NCBI Taxonomy" id="67370"/>
    <lineage>
        <taxon>Bacteria</taxon>
        <taxon>Bacillati</taxon>
        <taxon>Actinomycetota</taxon>
        <taxon>Actinomycetes</taxon>
        <taxon>Kitasatosporales</taxon>
        <taxon>Streptomycetaceae</taxon>
        <taxon>Streptomyces</taxon>
        <taxon>Streptomyces phaeochromogenes group</taxon>
    </lineage>
</organism>